<evidence type="ECO:0008006" key="4">
    <source>
        <dbReference type="Google" id="ProtNLM"/>
    </source>
</evidence>
<proteinExistence type="predicted"/>
<name>A0A558C3T5_9BACT</name>
<dbReference type="AlphaFoldDB" id="A0A558C3T5"/>
<dbReference type="EMBL" id="VMRJ01000001">
    <property type="protein sequence ID" value="TVT43453.1"/>
    <property type="molecule type" value="Genomic_DNA"/>
</dbReference>
<feature type="signal peptide" evidence="1">
    <location>
        <begin position="1"/>
        <end position="20"/>
    </location>
</feature>
<sequence>MKRLLTLCQPVLLLATLLLGCSKQNSVTPTSNTTEKAGENVSMGANFKIGTLAAPTITCGEATQASINIVVTAGASGAPAGFSVQWMTAADFAANNNTWYASEDTRLCKASFSGNANLSRYNLLANESVTVNIGEFQFDNGASTTCPDALPCGTAYVFRAFAHANSSFQRSAFTPDLACSTLACTSASGCTYTQGYWKTHGPLPTGNNAYVWPQSVKDNGLTLGSVTYTADQLLIILTNPSSGGNGLVAMAHQLIAAKLNIANGSDATAIAASLTAADELIGTLVIPPVGSGALKSSATSDLTTSLANYNEGKTGPGHCE</sequence>
<comment type="caution">
    <text evidence="2">The sequence shown here is derived from an EMBL/GenBank/DDBJ whole genome shotgun (WGS) entry which is preliminary data.</text>
</comment>
<keyword evidence="3" id="KW-1185">Reference proteome</keyword>
<protein>
    <recommendedName>
        <fullName evidence="4">Ig-like domain-containing protein</fullName>
    </recommendedName>
</protein>
<dbReference type="Proteomes" id="UP000317624">
    <property type="component" value="Unassembled WGS sequence"/>
</dbReference>
<organism evidence="2 3">
    <name type="scientific">Hymenobacter setariae</name>
    <dbReference type="NCBI Taxonomy" id="2594794"/>
    <lineage>
        <taxon>Bacteria</taxon>
        <taxon>Pseudomonadati</taxon>
        <taxon>Bacteroidota</taxon>
        <taxon>Cytophagia</taxon>
        <taxon>Cytophagales</taxon>
        <taxon>Hymenobacteraceae</taxon>
        <taxon>Hymenobacter</taxon>
    </lineage>
</organism>
<reference evidence="2 3" key="1">
    <citation type="submission" date="2019-07" db="EMBL/GenBank/DDBJ databases">
        <title>Hymenobacter sp. straun FUR1 Genome sequencing and assembly.</title>
        <authorList>
            <person name="Chhetri G."/>
        </authorList>
    </citation>
    <scope>NUCLEOTIDE SEQUENCE [LARGE SCALE GENOMIC DNA]</scope>
    <source>
        <strain evidence="2 3">Fur1</strain>
    </source>
</reference>
<evidence type="ECO:0000313" key="3">
    <source>
        <dbReference type="Proteomes" id="UP000317624"/>
    </source>
</evidence>
<feature type="chain" id="PRO_5035230164" description="Ig-like domain-containing protein" evidence="1">
    <location>
        <begin position="21"/>
        <end position="320"/>
    </location>
</feature>
<evidence type="ECO:0000313" key="2">
    <source>
        <dbReference type="EMBL" id="TVT43453.1"/>
    </source>
</evidence>
<accession>A0A558C3T5</accession>
<keyword evidence="1" id="KW-0732">Signal</keyword>
<gene>
    <name evidence="2" type="ORF">FNT36_05035</name>
</gene>
<evidence type="ECO:0000256" key="1">
    <source>
        <dbReference type="SAM" id="SignalP"/>
    </source>
</evidence>
<dbReference type="OrthoDB" id="6011528at2"/>
<dbReference type="PROSITE" id="PS51257">
    <property type="entry name" value="PROKAR_LIPOPROTEIN"/>
    <property type="match status" value="1"/>
</dbReference>